<accession>A0A6V8I9Q7</accession>
<keyword evidence="2" id="KW-1185">Reference proteome</keyword>
<name>A0A6V8I9Q7_9PROT</name>
<proteinExistence type="predicted"/>
<comment type="caution">
    <text evidence="1">The sequence shown here is derived from an EMBL/GenBank/DDBJ whole genome shotgun (WGS) entry which is preliminary data.</text>
</comment>
<evidence type="ECO:0000313" key="1">
    <source>
        <dbReference type="EMBL" id="GFE93316.1"/>
    </source>
</evidence>
<dbReference type="AlphaFoldDB" id="A0A6V8I9Q7"/>
<evidence type="ECO:0000313" key="2">
    <source>
        <dbReference type="Proteomes" id="UP000548726"/>
    </source>
</evidence>
<organism evidence="1 2">
    <name type="scientific">Acetobacter persici</name>
    <dbReference type="NCBI Taxonomy" id="1076596"/>
    <lineage>
        <taxon>Bacteria</taxon>
        <taxon>Pseudomonadati</taxon>
        <taxon>Pseudomonadota</taxon>
        <taxon>Alphaproteobacteria</taxon>
        <taxon>Acetobacterales</taxon>
        <taxon>Acetobacteraceae</taxon>
        <taxon>Acetobacter</taxon>
    </lineage>
</organism>
<gene>
    <name evidence="1" type="ORF">DmAi_13750</name>
</gene>
<reference evidence="1 2" key="1">
    <citation type="journal article" date="2020" name="Cell Rep.">
        <title>Local necrotic cells trigger systemic immune activation via gut microbiome dysbiosis in Drosophila.</title>
        <authorList>
            <person name="Kosakamoto H."/>
            <person name="Yamauchi T."/>
            <person name="Akuzawa-Tokita Y."/>
            <person name="Nishimura K."/>
            <person name="Soga T."/>
            <person name="Murakami T."/>
            <person name="Mori H."/>
            <person name="Yamamoto K."/>
            <person name="Miyazaki R."/>
            <person name="Koto A."/>
            <person name="Miura M."/>
            <person name="Obata F."/>
        </authorList>
    </citation>
    <scope>NUCLEOTIDE SEQUENCE [LARGE SCALE GENOMIC DNA]</scope>
    <source>
        <strain evidence="1 2">Ai</strain>
    </source>
</reference>
<protein>
    <submittedName>
        <fullName evidence="1">Uncharacterized protein</fullName>
    </submittedName>
</protein>
<dbReference type="EMBL" id="BLJP01000003">
    <property type="protein sequence ID" value="GFE93316.1"/>
    <property type="molecule type" value="Genomic_DNA"/>
</dbReference>
<sequence>MRGRLFSTLYRIRGFHSTPSTDRAMVRYLSAFSRRSFL</sequence>
<dbReference type="Proteomes" id="UP000548726">
    <property type="component" value="Unassembled WGS sequence"/>
</dbReference>